<proteinExistence type="predicted"/>
<dbReference type="EnsemblMetazoa" id="AMEC004001-RA">
    <property type="protein sequence ID" value="AMEC004001-PA"/>
    <property type="gene ID" value="AMEC004001"/>
</dbReference>
<organism evidence="2 3">
    <name type="scientific">Anopheles melas</name>
    <dbReference type="NCBI Taxonomy" id="34690"/>
    <lineage>
        <taxon>Eukaryota</taxon>
        <taxon>Metazoa</taxon>
        <taxon>Ecdysozoa</taxon>
        <taxon>Arthropoda</taxon>
        <taxon>Hexapoda</taxon>
        <taxon>Insecta</taxon>
        <taxon>Pterygota</taxon>
        <taxon>Neoptera</taxon>
        <taxon>Endopterygota</taxon>
        <taxon>Diptera</taxon>
        <taxon>Nematocera</taxon>
        <taxon>Culicoidea</taxon>
        <taxon>Culicidae</taxon>
        <taxon>Anophelinae</taxon>
        <taxon>Anopheles</taxon>
    </lineage>
</organism>
<accession>A0A182TKK2</accession>
<dbReference type="VEuPathDB" id="VectorBase:AMEC004001"/>
<reference evidence="3" key="1">
    <citation type="submission" date="2014-01" db="EMBL/GenBank/DDBJ databases">
        <title>The Genome Sequence of Anopheles melas CM1001059_A (V2).</title>
        <authorList>
            <consortium name="The Broad Institute Genomics Platform"/>
            <person name="Neafsey D.E."/>
            <person name="Besansky N."/>
            <person name="Howell P."/>
            <person name="Walton C."/>
            <person name="Young S.K."/>
            <person name="Zeng Q."/>
            <person name="Gargeya S."/>
            <person name="Fitzgerald M."/>
            <person name="Haas B."/>
            <person name="Abouelleil A."/>
            <person name="Allen A.W."/>
            <person name="Alvarado L."/>
            <person name="Arachchi H.M."/>
            <person name="Berlin A.M."/>
            <person name="Chapman S.B."/>
            <person name="Gainer-Dewar J."/>
            <person name="Goldberg J."/>
            <person name="Griggs A."/>
            <person name="Gujja S."/>
            <person name="Hansen M."/>
            <person name="Howarth C."/>
            <person name="Imamovic A."/>
            <person name="Ireland A."/>
            <person name="Larimer J."/>
            <person name="McCowan C."/>
            <person name="Murphy C."/>
            <person name="Pearson M."/>
            <person name="Poon T.W."/>
            <person name="Priest M."/>
            <person name="Roberts A."/>
            <person name="Saif S."/>
            <person name="Shea T."/>
            <person name="Sisk P."/>
            <person name="Sykes S."/>
            <person name="Wortman J."/>
            <person name="Nusbaum C."/>
            <person name="Birren B."/>
        </authorList>
    </citation>
    <scope>NUCLEOTIDE SEQUENCE [LARGE SCALE GENOMIC DNA]</scope>
    <source>
        <strain evidence="3">CM1001059</strain>
    </source>
</reference>
<keyword evidence="3" id="KW-1185">Reference proteome</keyword>
<protein>
    <submittedName>
        <fullName evidence="2">Uncharacterized protein</fullName>
    </submittedName>
</protein>
<name>A0A182TKK2_9DIPT</name>
<reference evidence="2" key="2">
    <citation type="submission" date="2020-05" db="UniProtKB">
        <authorList>
            <consortium name="EnsemblMetazoa"/>
        </authorList>
    </citation>
    <scope>IDENTIFICATION</scope>
    <source>
        <strain evidence="2">CM1001059</strain>
    </source>
</reference>
<dbReference type="AlphaFoldDB" id="A0A182TKK2"/>
<evidence type="ECO:0000256" key="1">
    <source>
        <dbReference type="SAM" id="MobiDB-lite"/>
    </source>
</evidence>
<dbReference type="Proteomes" id="UP000075902">
    <property type="component" value="Unassembled WGS sequence"/>
</dbReference>
<evidence type="ECO:0000313" key="2">
    <source>
        <dbReference type="EnsemblMetazoa" id="AMEC004001-PA"/>
    </source>
</evidence>
<dbReference type="InterPro" id="IPR006311">
    <property type="entry name" value="TAT_signal"/>
</dbReference>
<sequence length="158" mass="16786">MSLKLQNIKGSGGGSGGNRRKLVASSTATAATLLLVALLVAIPWTSAAAVENDQAALPTVWKVWNESDQSEEWLCFSYVVAKGPVGETGKGMDDIGTTGTAFSSADDDDPRSCSAPFGFYDRSDDPSSSPLFDTHTCRCEHHQQQKQQQSCLPTSLAT</sequence>
<feature type="region of interest" description="Disordered" evidence="1">
    <location>
        <begin position="1"/>
        <end position="20"/>
    </location>
</feature>
<feature type="region of interest" description="Disordered" evidence="1">
    <location>
        <begin position="87"/>
        <end position="128"/>
    </location>
</feature>
<dbReference type="PROSITE" id="PS51318">
    <property type="entry name" value="TAT"/>
    <property type="match status" value="1"/>
</dbReference>
<evidence type="ECO:0000313" key="3">
    <source>
        <dbReference type="Proteomes" id="UP000075902"/>
    </source>
</evidence>